<reference evidence="4 5" key="1">
    <citation type="submission" date="2015-01" db="EMBL/GenBank/DDBJ databases">
        <title>Comparative genomics of the lactic acid bacteria isolated from the honey bee gut.</title>
        <authorList>
            <person name="Ellegaard K.M."/>
            <person name="Tamarit D."/>
            <person name="Javelind E."/>
            <person name="Olofsson T."/>
            <person name="Andersson S.G."/>
            <person name="Vasquez A."/>
        </authorList>
    </citation>
    <scope>NUCLEOTIDE SEQUENCE [LARGE SCALE GENOMIC DNA]</scope>
    <source>
        <strain evidence="4 5">Hma8</strain>
    </source>
</reference>
<organism evidence="4 5">
    <name type="scientific">Lactobacillus melliventris</name>
    <dbReference type="NCBI Taxonomy" id="1218507"/>
    <lineage>
        <taxon>Bacteria</taxon>
        <taxon>Bacillati</taxon>
        <taxon>Bacillota</taxon>
        <taxon>Bacilli</taxon>
        <taxon>Lactobacillales</taxon>
        <taxon>Lactobacillaceae</taxon>
        <taxon>Lactobacillus</taxon>
    </lineage>
</organism>
<evidence type="ECO:0000256" key="2">
    <source>
        <dbReference type="ARBA" id="ARBA00022679"/>
    </source>
</evidence>
<dbReference type="Pfam" id="PF05175">
    <property type="entry name" value="MTS"/>
    <property type="match status" value="1"/>
</dbReference>
<dbReference type="GO" id="GO:0008757">
    <property type="term" value="F:S-adenosylmethionine-dependent methyltransferase activity"/>
    <property type="evidence" value="ECO:0007669"/>
    <property type="project" value="InterPro"/>
</dbReference>
<keyword evidence="1 4" id="KW-0489">Methyltransferase</keyword>
<dbReference type="Proteomes" id="UP000033531">
    <property type="component" value="Unassembled WGS sequence"/>
</dbReference>
<dbReference type="OrthoDB" id="9764961at2"/>
<gene>
    <name evidence="4" type="ORF">JF74_13190</name>
</gene>
<evidence type="ECO:0000313" key="4">
    <source>
        <dbReference type="EMBL" id="KJY56239.1"/>
    </source>
</evidence>
<proteinExistence type="predicted"/>
<dbReference type="CDD" id="cd02440">
    <property type="entry name" value="AdoMet_MTases"/>
    <property type="match status" value="1"/>
</dbReference>
<protein>
    <submittedName>
        <fullName evidence="4">Methyltransferase small</fullName>
    </submittedName>
</protein>
<dbReference type="HOGENOM" id="CLU_018398_7_1_9"/>
<accession>A0A0F4LD74</accession>
<dbReference type="InterPro" id="IPR007848">
    <property type="entry name" value="Small_mtfrase_dom"/>
</dbReference>
<dbReference type="Gene3D" id="3.40.50.150">
    <property type="entry name" value="Vaccinia Virus protein VP39"/>
    <property type="match status" value="1"/>
</dbReference>
<sequence>MTDKENQMYFTENPTSAHNERVIDYQVNGIDLKFTTDAGVFSKTRVDYGSGVLIKEMANIVFPQNNILDVGTGYGPIGLFAAKFWPDQTVDMVDINERGLVLAKENAAVNGIKNVNIYKSDVYENVSDEPKFGLIVTNPPIRAGKSVVSNILNGAKSHLIQNGVLLAVIQKKQGEPSARKLLIKTFGNCVILKRDKGYYVLQAVNR</sequence>
<dbReference type="STRING" id="1218507.JF74_13190"/>
<dbReference type="PANTHER" id="PTHR47816">
    <property type="entry name" value="RIBOSOMAL RNA SMALL SUBUNIT METHYLTRANSFERASE C"/>
    <property type="match status" value="1"/>
</dbReference>
<dbReference type="AlphaFoldDB" id="A0A0F4LD74"/>
<dbReference type="SUPFAM" id="SSF53335">
    <property type="entry name" value="S-adenosyl-L-methionine-dependent methyltransferases"/>
    <property type="match status" value="1"/>
</dbReference>
<dbReference type="InterPro" id="IPR029063">
    <property type="entry name" value="SAM-dependent_MTases_sf"/>
</dbReference>
<dbReference type="InterPro" id="IPR046977">
    <property type="entry name" value="RsmC/RlmG"/>
</dbReference>
<name>A0A0F4LD74_9LACO</name>
<keyword evidence="2 4" id="KW-0808">Transferase</keyword>
<dbReference type="EMBL" id="JXLI01000011">
    <property type="protein sequence ID" value="KJY56239.1"/>
    <property type="molecule type" value="Genomic_DNA"/>
</dbReference>
<evidence type="ECO:0000259" key="3">
    <source>
        <dbReference type="Pfam" id="PF05175"/>
    </source>
</evidence>
<evidence type="ECO:0000256" key="1">
    <source>
        <dbReference type="ARBA" id="ARBA00022603"/>
    </source>
</evidence>
<feature type="domain" description="Methyltransferase small" evidence="3">
    <location>
        <begin position="32"/>
        <end position="202"/>
    </location>
</feature>
<evidence type="ECO:0000313" key="5">
    <source>
        <dbReference type="Proteomes" id="UP000033531"/>
    </source>
</evidence>
<dbReference type="PANTHER" id="PTHR47816:SF4">
    <property type="entry name" value="RIBOSOMAL RNA SMALL SUBUNIT METHYLTRANSFERASE C"/>
    <property type="match status" value="1"/>
</dbReference>
<comment type="caution">
    <text evidence="4">The sequence shown here is derived from an EMBL/GenBank/DDBJ whole genome shotgun (WGS) entry which is preliminary data.</text>
</comment>
<dbReference type="PATRIC" id="fig|1218507.3.peg.1501"/>
<dbReference type="GO" id="GO:0032259">
    <property type="term" value="P:methylation"/>
    <property type="evidence" value="ECO:0007669"/>
    <property type="project" value="UniProtKB-KW"/>
</dbReference>
<dbReference type="RefSeq" id="WP_046325275.1">
    <property type="nucleotide sequence ID" value="NZ_JBHTMT010000005.1"/>
</dbReference>